<sequence>MTAAASQLGQIPPTLEGYIMYYVLKVVTTSPADMAHLLMVYAPWGILVGFLLARARLALARRTPPTTVPPAAPPPADPPTSAAESPPLQATTAPDPPVEPEPKKTEGDAAGAPADPPLPPPPAKAAAVTEQPKPASSPKPDTPSKSVADTSREPSQVTSPTDTSPPPELKAFTDALRDIKAYIHNKSKIMMEVKNLMDAKSTQEIPPASTTDVGAALDAALKPLSETLSTIDSTTAGSSRDLSNHVWECGGRHQATDGTLSAIHNMVRDLQNRVGTTQRKLDDWVKSWSDSTGTMDDPPGVTKCLCQLREVQDELSRSNQGTEALTQKVDSVTESIGSLSTRVQSMQTLLDKMAAARPKAPPPAFPAPDLPAAEAAGPPPHQPPGSWHAPSQPPGMTTAAPSPAPQGLPLTTPPAYIPSIGGPIQATPMATSGVPAGTNVINLNPPTQQDTVTVWMEGRAFQIPTTMADKGLLQMWMALSVIPRTLGPPTDVDGLVRDPETYRGPLPCYQIRQVRSRGKKNEQSSTQIGRSTAKESMAQSGDAAGATANEVIPQRCSTVGDFAGLSSDGVEMQESLDNCTIEELKAMISREIMEASPRNGDGTASAEAKDLMNDLWCQIALLQLLLSTSRPQAPMPPAAEPVPPAVALQHKGIRKARRSSQELPFRVEKEASKPEFTKQQDPAVTATEQVVQGPSGDSATSRSLEEEEEALQLEDAFPGLGRAGYWDTSWKGGSKGSREPRTVYPKADFPKGRSWKGSKDRPPLFREEVPKYYFEPEEETQTTPARSVVGDGHYFENARVIASRAPGPSWQLRIPHYLGLNLEPHDLCLAQLAGAFASALENTLQVPLVVPPLNARCYSGDLEPHCRQDLQLGNLRVGSQSFAWPQPLHMTTFFLGGSRAVLEALRCHGVEAALHKQGSIWRVRGGHFVYAEDALLTMSLNMESEGCTSSSEASRVRHPALRRSCHLRQELEPLQEIPRRCGSQGGGSVAAQGAGHSGQQPASWSTFEPRSKKGPHGNSGAGSRLTKDTLRIELHKHLRLRRPCLSLHRRSSGELLLSPIDCTIVLWHVLAQKLHSRDLGGPVTMSAPPPPPTAGSSSDGGLRRRPVPVHYDWKVTEAEDDEGDDADQEGFVFEEEQPTKLQEYMGIFFDYIFWILLAYCAVNALIWVGEKLGSRFRLFLGPEGHDLQFGSRICGIKRAAAANMGYFRIPWLLLPLLCTSSSADCSFDAVAEFRSSRVKNGFDPARLDGLWYEQLYADFAQHGASCQELEFRHDVDRLESNFSVLYHGGPFTIKEHYESKGVTGIYRKYVTIPGGFPGGSLIGMPTAVVDIIPDGSGTKYDAMILYSCWSELMKVVEVATRKPVVEESILEEADAHSTGIISPQFDEWNPVRWFHHDAHGLQKELYKNATASAVTAEQFSNLKKWIEGGPGGWVSSKLIVNDYLSEKGRYDRRLEVTESVAKDEVLVKLPLSHVLSADFCQQDLTDQTIRQVVDAQKRSSEPVDIAPWTWITLYTLAHAKKDSSAPSSTGWRFDTLLKQEYIDAALSYLPLFWDDASLHWLNGTDLLNVHVLDVHAAIETEYHKLSYLVPSIESSITVVELQDPHAR</sequence>
<evidence type="ECO:0000313" key="3">
    <source>
        <dbReference type="Proteomes" id="UP000186817"/>
    </source>
</evidence>
<dbReference type="Gene3D" id="3.90.1410.10">
    <property type="entry name" value="set domain protein methyltransferase, domain 1"/>
    <property type="match status" value="1"/>
</dbReference>
<feature type="compositionally biased region" description="Pro residues" evidence="1">
    <location>
        <begin position="114"/>
        <end position="123"/>
    </location>
</feature>
<feature type="region of interest" description="Disordered" evidence="1">
    <location>
        <begin position="1082"/>
        <end position="1105"/>
    </location>
</feature>
<feature type="region of interest" description="Disordered" evidence="1">
    <location>
        <begin position="354"/>
        <end position="421"/>
    </location>
</feature>
<feature type="region of interest" description="Disordered" evidence="1">
    <location>
        <begin position="976"/>
        <end position="1026"/>
    </location>
</feature>
<dbReference type="InterPro" id="IPR046341">
    <property type="entry name" value="SET_dom_sf"/>
</dbReference>
<proteinExistence type="predicted"/>
<dbReference type="SUPFAM" id="SSF50814">
    <property type="entry name" value="Lipocalins"/>
    <property type="match status" value="1"/>
</dbReference>
<organism evidence="2 3">
    <name type="scientific">Symbiodinium microadriaticum</name>
    <name type="common">Dinoflagellate</name>
    <name type="synonym">Zooxanthella microadriatica</name>
    <dbReference type="NCBI Taxonomy" id="2951"/>
    <lineage>
        <taxon>Eukaryota</taxon>
        <taxon>Sar</taxon>
        <taxon>Alveolata</taxon>
        <taxon>Dinophyceae</taxon>
        <taxon>Suessiales</taxon>
        <taxon>Symbiodiniaceae</taxon>
        <taxon>Symbiodinium</taxon>
    </lineage>
</organism>
<dbReference type="PANTHER" id="PTHR45725:SF1">
    <property type="entry name" value="DISHEVELLED ASSOCIATED ACTIVATOR OF MORPHOGENESIS, ISOFORM D"/>
    <property type="match status" value="1"/>
</dbReference>
<feature type="region of interest" description="Disordered" evidence="1">
    <location>
        <begin position="509"/>
        <end position="546"/>
    </location>
</feature>
<feature type="compositionally biased region" description="Low complexity" evidence="1">
    <location>
        <begin position="989"/>
        <end position="1003"/>
    </location>
</feature>
<protein>
    <submittedName>
        <fullName evidence="2">Uncharacterized protein</fullName>
    </submittedName>
</protein>
<dbReference type="EMBL" id="LSRX01000270">
    <property type="protein sequence ID" value="OLQ02217.1"/>
    <property type="molecule type" value="Genomic_DNA"/>
</dbReference>
<reference evidence="2 3" key="1">
    <citation type="submission" date="2016-02" db="EMBL/GenBank/DDBJ databases">
        <title>Genome analysis of coral dinoflagellate symbionts highlights evolutionary adaptations to a symbiotic lifestyle.</title>
        <authorList>
            <person name="Aranda M."/>
            <person name="Li Y."/>
            <person name="Liew Y.J."/>
            <person name="Baumgarten S."/>
            <person name="Simakov O."/>
            <person name="Wilson M."/>
            <person name="Piel J."/>
            <person name="Ashoor H."/>
            <person name="Bougouffa S."/>
            <person name="Bajic V.B."/>
            <person name="Ryu T."/>
            <person name="Ravasi T."/>
            <person name="Bayer T."/>
            <person name="Micklem G."/>
            <person name="Kim H."/>
            <person name="Bhak J."/>
            <person name="Lajeunesse T.C."/>
            <person name="Voolstra C.R."/>
        </authorList>
    </citation>
    <scope>NUCLEOTIDE SEQUENCE [LARGE SCALE GENOMIC DNA]</scope>
    <source>
        <strain evidence="2 3">CCMP2467</strain>
    </source>
</reference>
<dbReference type="PANTHER" id="PTHR45725">
    <property type="entry name" value="FORMIN HOMOLOGY 2 FAMILY MEMBER"/>
    <property type="match status" value="1"/>
</dbReference>
<dbReference type="InterPro" id="IPR012674">
    <property type="entry name" value="Calycin"/>
</dbReference>
<dbReference type="Proteomes" id="UP000186817">
    <property type="component" value="Unassembled WGS sequence"/>
</dbReference>
<name>A0A1Q9E464_SYMMI</name>
<feature type="compositionally biased region" description="Pro residues" evidence="1">
    <location>
        <begin position="359"/>
        <end position="369"/>
    </location>
</feature>
<feature type="compositionally biased region" description="Pro residues" evidence="1">
    <location>
        <begin position="402"/>
        <end position="416"/>
    </location>
</feature>
<evidence type="ECO:0000313" key="2">
    <source>
        <dbReference type="EMBL" id="OLQ02217.1"/>
    </source>
</evidence>
<feature type="compositionally biased region" description="Polar residues" evidence="1">
    <location>
        <begin position="143"/>
        <end position="162"/>
    </location>
</feature>
<dbReference type="OrthoDB" id="196055at2759"/>
<feature type="compositionally biased region" description="Polar residues" evidence="1">
    <location>
        <begin position="679"/>
        <end position="702"/>
    </location>
</feature>
<feature type="region of interest" description="Disordered" evidence="1">
    <location>
        <begin position="656"/>
        <end position="706"/>
    </location>
</feature>
<keyword evidence="3" id="KW-1185">Reference proteome</keyword>
<feature type="region of interest" description="Disordered" evidence="1">
    <location>
        <begin position="64"/>
        <end position="169"/>
    </location>
</feature>
<gene>
    <name evidence="2" type="ORF">AK812_SmicGene14964</name>
</gene>
<dbReference type="InterPro" id="IPR051425">
    <property type="entry name" value="Formin_Homology"/>
</dbReference>
<comment type="caution">
    <text evidence="2">The sequence shown here is derived from an EMBL/GenBank/DDBJ whole genome shotgun (WGS) entry which is preliminary data.</text>
</comment>
<accession>A0A1Q9E464</accession>
<feature type="compositionally biased region" description="Pro residues" evidence="1">
    <location>
        <begin position="66"/>
        <end position="78"/>
    </location>
</feature>
<evidence type="ECO:0000256" key="1">
    <source>
        <dbReference type="SAM" id="MobiDB-lite"/>
    </source>
</evidence>
<dbReference type="SUPFAM" id="SSF82199">
    <property type="entry name" value="SET domain"/>
    <property type="match status" value="1"/>
</dbReference>
<feature type="compositionally biased region" description="Basic and acidic residues" evidence="1">
    <location>
        <begin position="665"/>
        <end position="678"/>
    </location>
</feature>